<evidence type="ECO:0000313" key="1">
    <source>
        <dbReference type="EMBL" id="CEL00012.1"/>
    </source>
</evidence>
<feature type="non-terminal residue" evidence="1">
    <location>
        <position position="69"/>
    </location>
</feature>
<protein>
    <submittedName>
        <fullName evidence="1">Uncharacterized protein</fullName>
    </submittedName>
</protein>
<organism evidence="1">
    <name type="scientific">Arion vulgaris</name>
    <dbReference type="NCBI Taxonomy" id="1028688"/>
    <lineage>
        <taxon>Eukaryota</taxon>
        <taxon>Metazoa</taxon>
        <taxon>Spiralia</taxon>
        <taxon>Lophotrochozoa</taxon>
        <taxon>Mollusca</taxon>
        <taxon>Gastropoda</taxon>
        <taxon>Heterobranchia</taxon>
        <taxon>Euthyneura</taxon>
        <taxon>Panpulmonata</taxon>
        <taxon>Eupulmonata</taxon>
        <taxon>Stylommatophora</taxon>
        <taxon>Helicina</taxon>
        <taxon>Arionoidea</taxon>
        <taxon>Arionidae</taxon>
        <taxon>Arion</taxon>
    </lineage>
</organism>
<reference evidence="1" key="1">
    <citation type="submission" date="2014-12" db="EMBL/GenBank/DDBJ databases">
        <title>Insight into the proteome of Arion vulgaris.</title>
        <authorList>
            <person name="Aradska J."/>
            <person name="Bulat T."/>
            <person name="Smidak R."/>
            <person name="Sarate P."/>
            <person name="Gangsoo J."/>
            <person name="Sialana F."/>
            <person name="Bilban M."/>
            <person name="Lubec G."/>
        </authorList>
    </citation>
    <scope>NUCLEOTIDE SEQUENCE</scope>
    <source>
        <tissue evidence="1">Skin</tissue>
    </source>
</reference>
<name>A0A0B7C4A6_9EUPU</name>
<feature type="non-terminal residue" evidence="1">
    <location>
        <position position="1"/>
    </location>
</feature>
<dbReference type="EMBL" id="HACG01053141">
    <property type="protein sequence ID" value="CEL00012.1"/>
    <property type="molecule type" value="Transcribed_RNA"/>
</dbReference>
<gene>
    <name evidence="1" type="primary">ORF222655</name>
</gene>
<dbReference type="AlphaFoldDB" id="A0A0B7C4A6"/>
<proteinExistence type="predicted"/>
<accession>A0A0B7C4A6</accession>
<sequence>DLGLTPEDLEPYTPMNAAVLNVSMPTSIVPSARLSRMRSSLVGQSLAVNTDLAAPSLTPSSMPQSSACF</sequence>